<dbReference type="RefSeq" id="XP_019045899.1">
    <property type="nucleotide sequence ID" value="XM_019192902.1"/>
</dbReference>
<proteinExistence type="predicted"/>
<dbReference type="KEGG" id="kbi:30210689"/>
<sequence>MNYFQIPISESQISAPQDDNKSFFQQLGIDMGWDCTPFDPPFPAYSAYSGDPSLDTYGDSAEYSGEIGSVDNASQGTKRSYDDPNWQDDWSTMDRGGKRQRVYGSTGPENSLDTAQFQAQALGDKSHSSHAGSIPTESHQAPGSLSTTQTNERSGTETKNDEDQIVASATTNKQEMLRVLRTPWTRYKPGKVPDELMQYASEFSTYRTVYATVDAAVLKPLLITRSLTSTTEQRVVKSLCDGTSPPARWSIMTITISVRAVYDPPTRNW</sequence>
<feature type="region of interest" description="Disordered" evidence="1">
    <location>
        <begin position="57"/>
        <end position="170"/>
    </location>
</feature>
<accession>A0A1B9G1D1</accession>
<dbReference type="VEuPathDB" id="FungiDB:I302_06290"/>
<gene>
    <name evidence="2" type="ORF">I302_06290</name>
    <name evidence="3" type="ORF">I302_106453</name>
</gene>
<protein>
    <submittedName>
        <fullName evidence="2">Uncharacterized protein</fullName>
    </submittedName>
</protein>
<feature type="compositionally biased region" description="Polar residues" evidence="1">
    <location>
        <begin position="129"/>
        <end position="153"/>
    </location>
</feature>
<evidence type="ECO:0000313" key="3">
    <source>
        <dbReference type="EMBL" id="WVW84419.1"/>
    </source>
</evidence>
<evidence type="ECO:0000313" key="2">
    <source>
        <dbReference type="EMBL" id="OCF24829.1"/>
    </source>
</evidence>
<evidence type="ECO:0000256" key="1">
    <source>
        <dbReference type="SAM" id="MobiDB-lite"/>
    </source>
</evidence>
<feature type="compositionally biased region" description="Polar residues" evidence="1">
    <location>
        <begin position="107"/>
        <end position="119"/>
    </location>
</feature>
<reference evidence="2" key="3">
    <citation type="submission" date="2014-01" db="EMBL/GenBank/DDBJ databases">
        <title>Evolution of pathogenesis and genome organization in the Tremellales.</title>
        <authorList>
            <person name="Cuomo C."/>
            <person name="Litvintseva A."/>
            <person name="Heitman J."/>
            <person name="Chen Y."/>
            <person name="Sun S."/>
            <person name="Springer D."/>
            <person name="Dromer F."/>
            <person name="Young S."/>
            <person name="Zeng Q."/>
            <person name="Chapman S."/>
            <person name="Gujja S."/>
            <person name="Saif S."/>
            <person name="Birren B."/>
        </authorList>
    </citation>
    <scope>NUCLEOTIDE SEQUENCE</scope>
    <source>
        <strain evidence="2">CBS 10118</strain>
    </source>
</reference>
<dbReference type="EMBL" id="CP144545">
    <property type="protein sequence ID" value="WVW84419.1"/>
    <property type="molecule type" value="Genomic_DNA"/>
</dbReference>
<keyword evidence="4" id="KW-1185">Reference proteome</keyword>
<dbReference type="AlphaFoldDB" id="A0A1B9G1D1"/>
<reference evidence="3" key="4">
    <citation type="submission" date="2024-02" db="EMBL/GenBank/DDBJ databases">
        <title>Comparative genomics of Cryptococcus and Kwoniella reveals pathogenesis evolution and contrasting modes of karyotype evolution via chromosome fusion or intercentromeric recombination.</title>
        <authorList>
            <person name="Coelho M.A."/>
            <person name="David-Palma M."/>
            <person name="Shea T."/>
            <person name="Bowers K."/>
            <person name="McGinley-Smith S."/>
            <person name="Mohammad A.W."/>
            <person name="Gnirke A."/>
            <person name="Yurkov A.M."/>
            <person name="Nowrousian M."/>
            <person name="Sun S."/>
            <person name="Cuomo C.A."/>
            <person name="Heitman J."/>
        </authorList>
    </citation>
    <scope>NUCLEOTIDE SEQUENCE</scope>
    <source>
        <strain evidence="3">CBS 10118</strain>
    </source>
</reference>
<name>A0A1B9G1D1_9TREE</name>
<dbReference type="EMBL" id="KI894022">
    <property type="protein sequence ID" value="OCF24829.1"/>
    <property type="molecule type" value="Genomic_DNA"/>
</dbReference>
<organism evidence="2">
    <name type="scientific">Kwoniella bestiolae CBS 10118</name>
    <dbReference type="NCBI Taxonomy" id="1296100"/>
    <lineage>
        <taxon>Eukaryota</taxon>
        <taxon>Fungi</taxon>
        <taxon>Dikarya</taxon>
        <taxon>Basidiomycota</taxon>
        <taxon>Agaricomycotina</taxon>
        <taxon>Tremellomycetes</taxon>
        <taxon>Tremellales</taxon>
        <taxon>Cryptococcaceae</taxon>
        <taxon>Kwoniella</taxon>
    </lineage>
</organism>
<dbReference type="Proteomes" id="UP000092730">
    <property type="component" value="Chromosome 5"/>
</dbReference>
<dbReference type="GeneID" id="30210689"/>
<reference evidence="3" key="2">
    <citation type="submission" date="2013-07" db="EMBL/GenBank/DDBJ databases">
        <authorList>
            <consortium name="The Broad Institute Genome Sequencing Platform"/>
            <person name="Cuomo C."/>
            <person name="Litvintseva A."/>
            <person name="Chen Y."/>
            <person name="Heitman J."/>
            <person name="Sun S."/>
            <person name="Springer D."/>
            <person name="Dromer F."/>
            <person name="Young S.K."/>
            <person name="Zeng Q."/>
            <person name="Gargeya S."/>
            <person name="Fitzgerald M."/>
            <person name="Abouelleil A."/>
            <person name="Alvarado L."/>
            <person name="Berlin A.M."/>
            <person name="Chapman S.B."/>
            <person name="Dewar J."/>
            <person name="Goldberg J."/>
            <person name="Griggs A."/>
            <person name="Gujja S."/>
            <person name="Hansen M."/>
            <person name="Howarth C."/>
            <person name="Imamovic A."/>
            <person name="Larimer J."/>
            <person name="McCowan C."/>
            <person name="Murphy C."/>
            <person name="Pearson M."/>
            <person name="Priest M."/>
            <person name="Roberts A."/>
            <person name="Saif S."/>
            <person name="Shea T."/>
            <person name="Sykes S."/>
            <person name="Wortman J."/>
            <person name="Nusbaum C."/>
            <person name="Birren B."/>
        </authorList>
    </citation>
    <scope>NUCLEOTIDE SEQUENCE</scope>
    <source>
        <strain evidence="3">CBS 10118</strain>
    </source>
</reference>
<evidence type="ECO:0000313" key="4">
    <source>
        <dbReference type="Proteomes" id="UP000092730"/>
    </source>
</evidence>
<reference evidence="2" key="1">
    <citation type="submission" date="2013-07" db="EMBL/GenBank/DDBJ databases">
        <title>The Genome Sequence of Cryptococcus bestiolae CBS10118.</title>
        <authorList>
            <consortium name="The Broad Institute Genome Sequencing Platform"/>
            <person name="Cuomo C."/>
            <person name="Litvintseva A."/>
            <person name="Chen Y."/>
            <person name="Heitman J."/>
            <person name="Sun S."/>
            <person name="Springer D."/>
            <person name="Dromer F."/>
            <person name="Young S.K."/>
            <person name="Zeng Q."/>
            <person name="Gargeya S."/>
            <person name="Fitzgerald M."/>
            <person name="Abouelleil A."/>
            <person name="Alvarado L."/>
            <person name="Berlin A.M."/>
            <person name="Chapman S.B."/>
            <person name="Dewar J."/>
            <person name="Goldberg J."/>
            <person name="Griggs A."/>
            <person name="Gujja S."/>
            <person name="Hansen M."/>
            <person name="Howarth C."/>
            <person name="Imamovic A."/>
            <person name="Larimer J."/>
            <person name="McCowan C."/>
            <person name="Murphy C."/>
            <person name="Pearson M."/>
            <person name="Priest M."/>
            <person name="Roberts A."/>
            <person name="Saif S."/>
            <person name="Shea T."/>
            <person name="Sykes S."/>
            <person name="Wortman J."/>
            <person name="Nusbaum C."/>
            <person name="Birren B."/>
        </authorList>
    </citation>
    <scope>NUCLEOTIDE SEQUENCE [LARGE SCALE GENOMIC DNA]</scope>
    <source>
        <strain evidence="2">CBS 10118</strain>
    </source>
</reference>